<dbReference type="SUPFAM" id="SSF46785">
    <property type="entry name" value="Winged helix' DNA-binding domain"/>
    <property type="match status" value="1"/>
</dbReference>
<proteinExistence type="predicted"/>
<gene>
    <name evidence="2" type="primary">53</name>
    <name evidence="2" type="ORF">SEA_KWEKEL_53</name>
</gene>
<protein>
    <recommendedName>
        <fullName evidence="4">Helix-turn-helix DNA binding domain protein</fullName>
    </recommendedName>
</protein>
<dbReference type="Proteomes" id="UP001303045">
    <property type="component" value="Segment"/>
</dbReference>
<evidence type="ECO:0000313" key="2">
    <source>
        <dbReference type="EMBL" id="WNO27355.1"/>
    </source>
</evidence>
<sequence>MNKHLWTQRLRGCMTKLTPTEYVVLTMLASYTNRAGEGARPAAATLASVCGVSVKTVRRSLATLVDKKYLTVTTEGGGFRRPTEYAIVYDMPHLHEIEPTREDENVDTQMTTYRPVDNSKRGHPDDQVSRPTMRDTWSNQTQYVDTQMTTDQVDQEIHRGYVSRNLTSARANDAAAPPPANFPTRGSLALVPDPEPDHDPEPADKCPKHRTRIGRIDEPCRPCRDARLAHEAWQTRTAERLAAERAAAITARRTAITNCTRCDEYGWQLDDTGHAAEPARKCTHGDQPT</sequence>
<dbReference type="EMBL" id="OR521074">
    <property type="protein sequence ID" value="WNO27355.1"/>
    <property type="molecule type" value="Genomic_DNA"/>
</dbReference>
<dbReference type="InterPro" id="IPR036390">
    <property type="entry name" value="WH_DNA-bd_sf"/>
</dbReference>
<organism evidence="2 3">
    <name type="scientific">Gordonia phage Kwekel</name>
    <dbReference type="NCBI Taxonomy" id="3077820"/>
    <lineage>
        <taxon>Viruses</taxon>
        <taxon>Duplodnaviria</taxon>
        <taxon>Heunggongvirae</taxon>
        <taxon>Uroviricota</taxon>
        <taxon>Caudoviricetes</taxon>
        <taxon>Stackebrandtviridae</taxon>
        <taxon>Schenleyvirinae</taxon>
        <taxon>Dexdertvirus</taxon>
        <taxon>Dexdertvirus kwekel</taxon>
    </lineage>
</organism>
<dbReference type="Gene3D" id="1.10.10.10">
    <property type="entry name" value="Winged helix-like DNA-binding domain superfamily/Winged helix DNA-binding domain"/>
    <property type="match status" value="1"/>
</dbReference>
<evidence type="ECO:0008006" key="4">
    <source>
        <dbReference type="Google" id="ProtNLM"/>
    </source>
</evidence>
<dbReference type="Pfam" id="PF13730">
    <property type="entry name" value="HTH_36"/>
    <property type="match status" value="1"/>
</dbReference>
<feature type="compositionally biased region" description="Basic and acidic residues" evidence="1">
    <location>
        <begin position="117"/>
        <end position="128"/>
    </location>
</feature>
<reference evidence="2 3" key="1">
    <citation type="submission" date="2023-08" db="EMBL/GenBank/DDBJ databases">
        <authorList>
            <person name="Wingfield L.M."/>
            <person name="White W.R."/>
            <person name="West C.J."/>
            <person name="Wendt R.N."/>
            <person name="Turner G.C."/>
            <person name="Treadway A.R."/>
            <person name="Swint M.R."/>
            <person name="Swindle R.E."/>
            <person name="Steinfeldt B."/>
            <person name="Smith E.H."/>
            <person name="Sexton S.H."/>
            <person name="Sanford B.N."/>
            <person name="Mott M.G."/>
            <person name="Malone J.B."/>
            <person name="Lynch A.J."/>
            <person name="Lawson L.W."/>
            <person name="Kyzer E.F."/>
            <person name="Knight E.S."/>
            <person name="Jeffus L.A."/>
            <person name="Garrison L.D."/>
            <person name="Edds J.T."/>
            <person name="Dumas P.M."/>
            <person name="Dresser A.M."/>
            <person name="Craft C.S."/>
            <person name="Cole C.E."/>
            <person name="Reyna N.S."/>
            <person name="Plymale R.C."/>
            <person name="Russell D.A."/>
            <person name="Jacobs-Sera D."/>
            <person name="Hatfull G.F."/>
        </authorList>
    </citation>
    <scope>NUCLEOTIDE SEQUENCE [LARGE SCALE GENOMIC DNA]</scope>
</reference>
<accession>A0AA96QXN0</accession>
<feature type="region of interest" description="Disordered" evidence="1">
    <location>
        <begin position="114"/>
        <end position="138"/>
    </location>
</feature>
<keyword evidence="3" id="KW-1185">Reference proteome</keyword>
<evidence type="ECO:0000313" key="3">
    <source>
        <dbReference type="Proteomes" id="UP001303045"/>
    </source>
</evidence>
<evidence type="ECO:0000256" key="1">
    <source>
        <dbReference type="SAM" id="MobiDB-lite"/>
    </source>
</evidence>
<dbReference type="InterPro" id="IPR036388">
    <property type="entry name" value="WH-like_DNA-bd_sf"/>
</dbReference>
<name>A0AA96QXN0_9CAUD</name>